<evidence type="ECO:0000313" key="4">
    <source>
        <dbReference type="Proteomes" id="UP000694846"/>
    </source>
</evidence>
<dbReference type="GO" id="GO:0005634">
    <property type="term" value="C:nucleus"/>
    <property type="evidence" value="ECO:0007669"/>
    <property type="project" value="UniProtKB-SubCell"/>
</dbReference>
<dbReference type="PANTHER" id="PTHR46060">
    <property type="entry name" value="MARINER MOS1 TRANSPOSASE-LIKE PROTEIN"/>
    <property type="match status" value="1"/>
</dbReference>
<dbReference type="InterPro" id="IPR052709">
    <property type="entry name" value="Transposase-MT_Hybrid"/>
</dbReference>
<gene>
    <name evidence="5" type="primary">LOC112684924</name>
    <name evidence="3" type="ORF">g.96201</name>
</gene>
<dbReference type="Gene3D" id="1.10.10.1450">
    <property type="match status" value="1"/>
</dbReference>
<dbReference type="InterPro" id="IPR009057">
    <property type="entry name" value="Homeodomain-like_sf"/>
</dbReference>
<reference evidence="5" key="2">
    <citation type="submission" date="2025-04" db="UniProtKB">
        <authorList>
            <consortium name="RefSeq"/>
        </authorList>
    </citation>
    <scope>IDENTIFICATION</scope>
    <source>
        <tissue evidence="5">Whole body</tissue>
    </source>
</reference>
<dbReference type="Proteomes" id="UP000694846">
    <property type="component" value="Unplaced"/>
</dbReference>
<comment type="subcellular location">
    <subcellularLocation>
        <location evidence="1">Nucleus</location>
    </subcellularLocation>
</comment>
<evidence type="ECO:0000256" key="1">
    <source>
        <dbReference type="ARBA" id="ARBA00004123"/>
    </source>
</evidence>
<reference evidence="3" key="1">
    <citation type="submission" date="2018-04" db="EMBL/GenBank/DDBJ databases">
        <title>Transcriptome assembly of Sipha flava.</title>
        <authorList>
            <person name="Scully E.D."/>
            <person name="Geib S.M."/>
            <person name="Palmer N.A."/>
            <person name="Koch K."/>
            <person name="Bradshaw J."/>
            <person name="Heng-Moss T."/>
            <person name="Sarath G."/>
        </authorList>
    </citation>
    <scope>NUCLEOTIDE SEQUENCE</scope>
</reference>
<protein>
    <submittedName>
        <fullName evidence="5">Protein GVQW3-like</fullName>
    </submittedName>
</protein>
<keyword evidence="4" id="KW-1185">Reference proteome</keyword>
<dbReference type="EMBL" id="GGMS01002945">
    <property type="protein sequence ID" value="MBY72148.1"/>
    <property type="molecule type" value="Transcribed_RNA"/>
</dbReference>
<dbReference type="PANTHER" id="PTHR46060:SF1">
    <property type="entry name" value="MARINER MOS1 TRANSPOSASE-LIKE PROTEIN"/>
    <property type="match status" value="1"/>
</dbReference>
<dbReference type="Pfam" id="PF17906">
    <property type="entry name" value="HTH_48"/>
    <property type="match status" value="1"/>
</dbReference>
<dbReference type="AlphaFoldDB" id="A0A2S2Q335"/>
<dbReference type="GeneID" id="112684924"/>
<feature type="domain" description="Mos1 transposase HTH" evidence="2">
    <location>
        <begin position="13"/>
        <end position="58"/>
    </location>
</feature>
<evidence type="ECO:0000313" key="3">
    <source>
        <dbReference type="EMBL" id="MBY72148.1"/>
    </source>
</evidence>
<dbReference type="GO" id="GO:0003676">
    <property type="term" value="F:nucleic acid binding"/>
    <property type="evidence" value="ECO:0007669"/>
    <property type="project" value="InterPro"/>
</dbReference>
<accession>A0A2S2Q335</accession>
<evidence type="ECO:0000313" key="5">
    <source>
        <dbReference type="RefSeq" id="XP_025412441.1"/>
    </source>
</evidence>
<dbReference type="InterPro" id="IPR041426">
    <property type="entry name" value="Mos1_HTH"/>
</dbReference>
<evidence type="ECO:0000259" key="2">
    <source>
        <dbReference type="Pfam" id="PF17906"/>
    </source>
</evidence>
<dbReference type="InterPro" id="IPR036397">
    <property type="entry name" value="RNaseH_sf"/>
</dbReference>
<name>A0A2S2Q335_9HEMI</name>
<sequence>MSAIIVAPASCEVRAVIRFLCAKGSSASEIQRELCLVYGPTVMSEGKIRQWYRDFKNERTNVLDEERSGRPSRQTDEIVSLVDQKLRSDRRLTISALSDEFLNLRRTIVYKIVTEKLRHHKLCARWVAKMLTDQHKKQRMSSGREFLNRYRQDRDYLFSHIVTGDETWVSYINPETKQQLM</sequence>
<dbReference type="SUPFAM" id="SSF46689">
    <property type="entry name" value="Homeodomain-like"/>
    <property type="match status" value="1"/>
</dbReference>
<dbReference type="Gene3D" id="3.30.420.10">
    <property type="entry name" value="Ribonuclease H-like superfamily/Ribonuclease H"/>
    <property type="match status" value="1"/>
</dbReference>
<dbReference type="RefSeq" id="XP_025412441.1">
    <property type="nucleotide sequence ID" value="XM_025556656.1"/>
</dbReference>
<organism evidence="3">
    <name type="scientific">Sipha flava</name>
    <name type="common">yellow sugarcane aphid</name>
    <dbReference type="NCBI Taxonomy" id="143950"/>
    <lineage>
        <taxon>Eukaryota</taxon>
        <taxon>Metazoa</taxon>
        <taxon>Ecdysozoa</taxon>
        <taxon>Arthropoda</taxon>
        <taxon>Hexapoda</taxon>
        <taxon>Insecta</taxon>
        <taxon>Pterygota</taxon>
        <taxon>Neoptera</taxon>
        <taxon>Paraneoptera</taxon>
        <taxon>Hemiptera</taxon>
        <taxon>Sternorrhyncha</taxon>
        <taxon>Aphidomorpha</taxon>
        <taxon>Aphidoidea</taxon>
        <taxon>Aphididae</taxon>
        <taxon>Sipha</taxon>
    </lineage>
</organism>
<dbReference type="OrthoDB" id="6572822at2759"/>
<proteinExistence type="predicted"/>